<dbReference type="AlphaFoldDB" id="A0A934VIK5"/>
<organism evidence="2 3">
    <name type="scientific">Roseibacillus ishigakijimensis</name>
    <dbReference type="NCBI Taxonomy" id="454146"/>
    <lineage>
        <taxon>Bacteria</taxon>
        <taxon>Pseudomonadati</taxon>
        <taxon>Verrucomicrobiota</taxon>
        <taxon>Verrucomicrobiia</taxon>
        <taxon>Verrucomicrobiales</taxon>
        <taxon>Verrucomicrobiaceae</taxon>
        <taxon>Roseibacillus</taxon>
    </lineage>
</organism>
<comment type="caution">
    <text evidence="2">The sequence shown here is derived from an EMBL/GenBank/DDBJ whole genome shotgun (WGS) entry which is preliminary data.</text>
</comment>
<evidence type="ECO:0000313" key="3">
    <source>
        <dbReference type="Proteomes" id="UP000604083"/>
    </source>
</evidence>
<dbReference type="NCBIfam" id="TIGR03382">
    <property type="entry name" value="GC_trans_RRR"/>
    <property type="match status" value="1"/>
</dbReference>
<keyword evidence="3" id="KW-1185">Reference proteome</keyword>
<name>A0A934VIK5_9BACT</name>
<dbReference type="Pfam" id="PF07589">
    <property type="entry name" value="PEP-CTERM"/>
    <property type="match status" value="1"/>
</dbReference>
<dbReference type="NCBIfam" id="TIGR02595">
    <property type="entry name" value="PEP_CTERM"/>
    <property type="match status" value="1"/>
</dbReference>
<gene>
    <name evidence="2" type="ORF">JIN78_13975</name>
</gene>
<dbReference type="EMBL" id="JAENIO010000043">
    <property type="protein sequence ID" value="MBK1835173.1"/>
    <property type="molecule type" value="Genomic_DNA"/>
</dbReference>
<dbReference type="InterPro" id="IPR017756">
    <property type="entry name" value="TM_Gly-Cys-Arg_CS"/>
</dbReference>
<sequence length="60" mass="6261">MEFDMSSLANIALLNAGADGDTAVMSFSDITLTEVTPIPEPSTAILGLLGLGLVARRRRA</sequence>
<dbReference type="InterPro" id="IPR024038">
    <property type="entry name" value="MYXO-CTERM"/>
</dbReference>
<dbReference type="NCBIfam" id="TIGR03901">
    <property type="entry name" value="MYXO-CTERM"/>
    <property type="match status" value="1"/>
</dbReference>
<evidence type="ECO:0000313" key="2">
    <source>
        <dbReference type="EMBL" id="MBK1835173.1"/>
    </source>
</evidence>
<evidence type="ECO:0000259" key="1">
    <source>
        <dbReference type="Pfam" id="PF07589"/>
    </source>
</evidence>
<dbReference type="InterPro" id="IPR013424">
    <property type="entry name" value="Ice-binding_C"/>
</dbReference>
<protein>
    <submittedName>
        <fullName evidence="2">PEP-CTERM sorting domain-containing protein</fullName>
    </submittedName>
</protein>
<dbReference type="Proteomes" id="UP000604083">
    <property type="component" value="Unassembled WGS sequence"/>
</dbReference>
<accession>A0A934VIK5</accession>
<feature type="domain" description="Ice-binding protein C-terminal" evidence="1">
    <location>
        <begin position="37"/>
        <end position="59"/>
    </location>
</feature>
<reference evidence="2" key="1">
    <citation type="submission" date="2021-01" db="EMBL/GenBank/DDBJ databases">
        <title>Modified the classification status of verrucomicrobia.</title>
        <authorList>
            <person name="Feng X."/>
        </authorList>
    </citation>
    <scope>NUCLEOTIDE SEQUENCE</scope>
    <source>
        <strain evidence="2">KCTC 12986</strain>
    </source>
</reference>
<proteinExistence type="predicted"/>